<dbReference type="InterPro" id="IPR002625">
    <property type="entry name" value="Smr_dom"/>
</dbReference>
<dbReference type="SMART" id="SM00463">
    <property type="entry name" value="SMR"/>
    <property type="match status" value="1"/>
</dbReference>
<dbReference type="RefSeq" id="WP_013202034.1">
    <property type="nucleotide sequence ID" value="NC_014306.1"/>
</dbReference>
<dbReference type="PANTHER" id="PTHR35562">
    <property type="entry name" value="DNA ENDONUCLEASE SMRA-RELATED"/>
    <property type="match status" value="1"/>
</dbReference>
<dbReference type="InterPro" id="IPR036063">
    <property type="entry name" value="Smr_dom_sf"/>
</dbReference>
<dbReference type="EMBL" id="FP236843">
    <property type="protein sequence ID" value="CAX59544.1"/>
    <property type="molecule type" value="Genomic_DNA"/>
</dbReference>
<dbReference type="GO" id="GO:0004520">
    <property type="term" value="F:DNA endonuclease activity"/>
    <property type="evidence" value="ECO:0007669"/>
    <property type="project" value="TreeGrafter"/>
</dbReference>
<gene>
    <name evidence="2" type="ordered locus">EbC_20130</name>
</gene>
<dbReference type="InterPro" id="IPR047688">
    <property type="entry name" value="Endonuc_SmrA"/>
</dbReference>
<protein>
    <submittedName>
        <fullName evidence="2">Conserved uncharacterized protein</fullName>
    </submittedName>
</protein>
<dbReference type="NCBIfam" id="NF033154">
    <property type="entry name" value="endonuc_SmrA"/>
    <property type="match status" value="1"/>
</dbReference>
<evidence type="ECO:0000313" key="2">
    <source>
        <dbReference type="EMBL" id="CAX59544.1"/>
    </source>
</evidence>
<evidence type="ECO:0000259" key="1">
    <source>
        <dbReference type="PROSITE" id="PS50828"/>
    </source>
</evidence>
<organism evidence="3">
    <name type="scientific">Erwinia billingiae (strain Eb661)</name>
    <dbReference type="NCBI Taxonomy" id="634500"/>
    <lineage>
        <taxon>Bacteria</taxon>
        <taxon>Pseudomonadati</taxon>
        <taxon>Pseudomonadota</taxon>
        <taxon>Gammaproteobacteria</taxon>
        <taxon>Enterobacterales</taxon>
        <taxon>Erwiniaceae</taxon>
        <taxon>Erwinia</taxon>
    </lineage>
</organism>
<dbReference type="STRING" id="634500.EbC_20130"/>
<dbReference type="PANTHER" id="PTHR35562:SF2">
    <property type="entry name" value="DNA ENDONUCLEASE SMRA-RELATED"/>
    <property type="match status" value="1"/>
</dbReference>
<name>D8MRT7_ERWBE</name>
<dbReference type="Pfam" id="PF01713">
    <property type="entry name" value="Smr"/>
    <property type="match status" value="1"/>
</dbReference>
<dbReference type="KEGG" id="ebi:EbC_20130"/>
<accession>D8MRT7</accession>
<feature type="domain" description="Smr" evidence="1">
    <location>
        <begin position="91"/>
        <end position="172"/>
    </location>
</feature>
<dbReference type="Gene3D" id="3.30.1370.110">
    <property type="match status" value="1"/>
</dbReference>
<dbReference type="AlphaFoldDB" id="D8MRT7"/>
<dbReference type="PROSITE" id="PS50828">
    <property type="entry name" value="SMR"/>
    <property type="match status" value="1"/>
</dbReference>
<proteinExistence type="predicted"/>
<dbReference type="SUPFAM" id="SSF160443">
    <property type="entry name" value="SMR domain-like"/>
    <property type="match status" value="1"/>
</dbReference>
<evidence type="ECO:0000313" key="3">
    <source>
        <dbReference type="Proteomes" id="UP000008793"/>
    </source>
</evidence>
<dbReference type="GeneID" id="90512033"/>
<dbReference type="eggNOG" id="COG2840">
    <property type="taxonomic scope" value="Bacteria"/>
</dbReference>
<sequence length="190" mass="21747">MNLDEQDLFKDAMALEDVKPLKDCANVHWLKSPSTKSPRNTLEDLQLDNPLTSGFLTILPRETPLEFKAEGIQQGVLDKLRHGKYPANATLNLLRQPVEACRQTLYSFMLLAEQENYRNLLIVHGKGREDDSHANIVRSYLDRWLQQFDLVQAYCCALPQHGGSGACYVGLKKTEQARLENRERHAKRSR</sequence>
<dbReference type="HOGENOM" id="CLU_055978_1_2_6"/>
<reference evidence="2 3" key="1">
    <citation type="journal article" date="2010" name="BMC Genomics">
        <title>Genome comparison of the epiphytic bacteria Erwinia billingiae and E. tasmaniensis with the pear pathogen E. pyrifoliae.</title>
        <authorList>
            <person name="Kube M."/>
            <person name="Migdoll A.M."/>
            <person name="Gehring I."/>
            <person name="Heitmann K."/>
            <person name="Mayer Y."/>
            <person name="Kuhl H."/>
            <person name="Knaust F."/>
            <person name="Geider K."/>
            <person name="Reinhardt R."/>
        </authorList>
    </citation>
    <scope>NUCLEOTIDE SEQUENCE [LARGE SCALE GENOMIC DNA]</scope>
    <source>
        <strain evidence="2 3">Eb661</strain>
    </source>
</reference>
<dbReference type="Proteomes" id="UP000008793">
    <property type="component" value="Chromosome"/>
</dbReference>
<keyword evidence="3" id="KW-1185">Reference proteome</keyword>